<organism evidence="1 2">
    <name type="scientific">Balaenoptera physalus</name>
    <name type="common">Fin whale</name>
    <name type="synonym">Balaena physalus</name>
    <dbReference type="NCBI Taxonomy" id="9770"/>
    <lineage>
        <taxon>Eukaryota</taxon>
        <taxon>Metazoa</taxon>
        <taxon>Chordata</taxon>
        <taxon>Craniata</taxon>
        <taxon>Vertebrata</taxon>
        <taxon>Euteleostomi</taxon>
        <taxon>Mammalia</taxon>
        <taxon>Eutheria</taxon>
        <taxon>Laurasiatheria</taxon>
        <taxon>Artiodactyla</taxon>
        <taxon>Whippomorpha</taxon>
        <taxon>Cetacea</taxon>
        <taxon>Mysticeti</taxon>
        <taxon>Balaenopteridae</taxon>
        <taxon>Balaenoptera</taxon>
    </lineage>
</organism>
<keyword evidence="2" id="KW-1185">Reference proteome</keyword>
<dbReference type="Proteomes" id="UP000437017">
    <property type="component" value="Unassembled WGS sequence"/>
</dbReference>
<proteinExistence type="predicted"/>
<gene>
    <name evidence="1" type="ORF">E2I00_005704</name>
</gene>
<accession>A0A643C2A2</accession>
<name>A0A643C2A2_BALPH</name>
<comment type="caution">
    <text evidence="1">The sequence shown here is derived from an EMBL/GenBank/DDBJ whole genome shotgun (WGS) entry which is preliminary data.</text>
</comment>
<reference evidence="1 2" key="1">
    <citation type="journal article" date="2019" name="PLoS ONE">
        <title>Genomic analyses reveal an absence of contemporary introgressive admixture between fin whales and blue whales, despite known hybrids.</title>
        <authorList>
            <person name="Westbury M.V."/>
            <person name="Petersen B."/>
            <person name="Lorenzen E.D."/>
        </authorList>
    </citation>
    <scope>NUCLEOTIDE SEQUENCE [LARGE SCALE GENOMIC DNA]</scope>
    <source>
        <strain evidence="1">FinWhale-01</strain>
    </source>
</reference>
<protein>
    <submittedName>
        <fullName evidence="1">Uncharacterized protein</fullName>
    </submittedName>
</protein>
<sequence length="75" mass="9033">MPRKLAPLSRDSDRMLRRAPALGYKAKLEYPKYYTYSHYNGPGRNWRRNNFSQRIHSGNWKKHIRPTQRLGFITL</sequence>
<evidence type="ECO:0000313" key="1">
    <source>
        <dbReference type="EMBL" id="KAB0394294.1"/>
    </source>
</evidence>
<dbReference type="EMBL" id="SGJD01002846">
    <property type="protein sequence ID" value="KAB0394294.1"/>
    <property type="molecule type" value="Genomic_DNA"/>
</dbReference>
<evidence type="ECO:0000313" key="2">
    <source>
        <dbReference type="Proteomes" id="UP000437017"/>
    </source>
</evidence>
<dbReference type="AlphaFoldDB" id="A0A643C2A2"/>